<dbReference type="RefSeq" id="WP_114002130.1">
    <property type="nucleotide sequence ID" value="NZ_PSQG01000010.1"/>
</dbReference>
<organism evidence="4 5">
    <name type="scientific">Blautia obeum</name>
    <dbReference type="NCBI Taxonomy" id="40520"/>
    <lineage>
        <taxon>Bacteria</taxon>
        <taxon>Bacillati</taxon>
        <taxon>Bacillota</taxon>
        <taxon>Clostridia</taxon>
        <taxon>Lachnospirales</taxon>
        <taxon>Lachnospiraceae</taxon>
        <taxon>Blautia</taxon>
    </lineage>
</organism>
<dbReference type="InterPro" id="IPR050248">
    <property type="entry name" value="Polysacc_deacetylase_ArnD"/>
</dbReference>
<dbReference type="GO" id="GO:0046872">
    <property type="term" value="F:metal ion binding"/>
    <property type="evidence" value="ECO:0007669"/>
    <property type="project" value="UniProtKB-KW"/>
</dbReference>
<dbReference type="AlphaFoldDB" id="A0A367G0E7"/>
<dbReference type="SUPFAM" id="SSF88713">
    <property type="entry name" value="Glycoside hydrolase/deacetylase"/>
    <property type="match status" value="1"/>
</dbReference>
<evidence type="ECO:0000256" key="1">
    <source>
        <dbReference type="ARBA" id="ARBA00022723"/>
    </source>
</evidence>
<dbReference type="PROSITE" id="PS51677">
    <property type="entry name" value="NODB"/>
    <property type="match status" value="1"/>
</dbReference>
<proteinExistence type="predicted"/>
<evidence type="ECO:0000256" key="2">
    <source>
        <dbReference type="ARBA" id="ARBA00022801"/>
    </source>
</evidence>
<gene>
    <name evidence="4" type="ORF">C4886_08660</name>
</gene>
<name>A0A367G0E7_9FIRM</name>
<dbReference type="Pfam" id="PF01522">
    <property type="entry name" value="Polysacc_deac_1"/>
    <property type="match status" value="1"/>
</dbReference>
<dbReference type="GO" id="GO:0005975">
    <property type="term" value="P:carbohydrate metabolic process"/>
    <property type="evidence" value="ECO:0007669"/>
    <property type="project" value="InterPro"/>
</dbReference>
<evidence type="ECO:0000313" key="4">
    <source>
        <dbReference type="EMBL" id="RCH44080.1"/>
    </source>
</evidence>
<protein>
    <submittedName>
        <fullName evidence="4">Peptidoglycan N-acetylglucosamine deacetylase</fullName>
    </submittedName>
</protein>
<keyword evidence="2" id="KW-0378">Hydrolase</keyword>
<dbReference type="Proteomes" id="UP000253208">
    <property type="component" value="Unassembled WGS sequence"/>
</dbReference>
<sequence>MDKRKKYFCVVAMVLILLSGYGKISDSAFQMRVTRMIAGEGMLRLVAAQYGQKAAEPVAETASDRSEKEDRPRVALTFDDGPHATYTPLLLDGLRKRGIHATFFLMGKNIRGNEEIVTQMQRDGHLIGNHTYDHVQLDKIPGDQACQQIIKTNNEIYEITGEYPMYLRPPYGAWPKDLELCVTMLPVFWDVDTLDWKSKNVRSVENIVKRQVKDGSIILMHDSFSTSVEAALEIADMLTEEGYDLVTADQLLVM</sequence>
<dbReference type="PANTHER" id="PTHR10587">
    <property type="entry name" value="GLYCOSYL TRANSFERASE-RELATED"/>
    <property type="match status" value="1"/>
</dbReference>
<feature type="domain" description="NodB homology" evidence="3">
    <location>
        <begin position="72"/>
        <end position="246"/>
    </location>
</feature>
<dbReference type="InterPro" id="IPR002509">
    <property type="entry name" value="NODB_dom"/>
</dbReference>
<dbReference type="EMBL" id="PSQG01000010">
    <property type="protein sequence ID" value="RCH44080.1"/>
    <property type="molecule type" value="Genomic_DNA"/>
</dbReference>
<dbReference type="GO" id="GO:0016020">
    <property type="term" value="C:membrane"/>
    <property type="evidence" value="ECO:0007669"/>
    <property type="project" value="TreeGrafter"/>
</dbReference>
<dbReference type="Gene3D" id="3.20.20.370">
    <property type="entry name" value="Glycoside hydrolase/deacetylase"/>
    <property type="match status" value="1"/>
</dbReference>
<comment type="caution">
    <text evidence="4">The sequence shown here is derived from an EMBL/GenBank/DDBJ whole genome shotgun (WGS) entry which is preliminary data.</text>
</comment>
<dbReference type="GO" id="GO:0016810">
    <property type="term" value="F:hydrolase activity, acting on carbon-nitrogen (but not peptide) bonds"/>
    <property type="evidence" value="ECO:0007669"/>
    <property type="project" value="InterPro"/>
</dbReference>
<dbReference type="InterPro" id="IPR011330">
    <property type="entry name" value="Glyco_hydro/deAcase_b/a-brl"/>
</dbReference>
<dbReference type="PANTHER" id="PTHR10587:SF133">
    <property type="entry name" value="CHITIN DEACETYLASE 1-RELATED"/>
    <property type="match status" value="1"/>
</dbReference>
<reference evidence="4 5" key="1">
    <citation type="submission" date="2018-02" db="EMBL/GenBank/DDBJ databases">
        <title>Complete genome sequencing of Faecalibacterium prausnitzii strains isolated from the human gut.</title>
        <authorList>
            <person name="Fitzgerald B.C."/>
            <person name="Shkoporov A.N."/>
            <person name="Ross P.R."/>
            <person name="Hill C."/>
        </authorList>
    </citation>
    <scope>NUCLEOTIDE SEQUENCE [LARGE SCALE GENOMIC DNA]</scope>
    <source>
        <strain evidence="4 5">APC942/31-1</strain>
    </source>
</reference>
<evidence type="ECO:0000313" key="5">
    <source>
        <dbReference type="Proteomes" id="UP000253208"/>
    </source>
</evidence>
<keyword evidence="1" id="KW-0479">Metal-binding</keyword>
<accession>A0A367G0E7</accession>
<dbReference type="CDD" id="cd10954">
    <property type="entry name" value="CE4_CtAXE_like"/>
    <property type="match status" value="1"/>
</dbReference>
<evidence type="ECO:0000259" key="3">
    <source>
        <dbReference type="PROSITE" id="PS51677"/>
    </source>
</evidence>